<evidence type="ECO:0000256" key="1">
    <source>
        <dbReference type="SAM" id="Phobius"/>
    </source>
</evidence>
<keyword evidence="1" id="KW-1133">Transmembrane helix</keyword>
<evidence type="ECO:0000313" key="2">
    <source>
        <dbReference type="EMBL" id="SFK84681.1"/>
    </source>
</evidence>
<dbReference type="OrthoDB" id="7858320at2"/>
<keyword evidence="3" id="KW-1185">Reference proteome</keyword>
<keyword evidence="1" id="KW-0472">Membrane</keyword>
<dbReference type="EMBL" id="FOTF01000003">
    <property type="protein sequence ID" value="SFK84681.1"/>
    <property type="molecule type" value="Genomic_DNA"/>
</dbReference>
<organism evidence="2 3">
    <name type="scientific">Loktanella salsilacus</name>
    <dbReference type="NCBI Taxonomy" id="195913"/>
    <lineage>
        <taxon>Bacteria</taxon>
        <taxon>Pseudomonadati</taxon>
        <taxon>Pseudomonadota</taxon>
        <taxon>Alphaproteobacteria</taxon>
        <taxon>Rhodobacterales</taxon>
        <taxon>Roseobacteraceae</taxon>
        <taxon>Loktanella</taxon>
    </lineage>
</organism>
<dbReference type="AlphaFoldDB" id="A0A1I4CXS6"/>
<accession>A0A1I4CXS6</accession>
<reference evidence="2 3" key="1">
    <citation type="submission" date="2016-10" db="EMBL/GenBank/DDBJ databases">
        <authorList>
            <person name="de Groot N.N."/>
        </authorList>
    </citation>
    <scope>NUCLEOTIDE SEQUENCE [LARGE SCALE GENOMIC DNA]</scope>
    <source>
        <strain evidence="2 3">DSM 16199</strain>
    </source>
</reference>
<dbReference type="Proteomes" id="UP000199550">
    <property type="component" value="Unassembled WGS sequence"/>
</dbReference>
<dbReference type="RefSeq" id="WP_090185392.1">
    <property type="nucleotide sequence ID" value="NZ_FOTF01000003.1"/>
</dbReference>
<name>A0A1I4CXS6_9RHOB</name>
<evidence type="ECO:0000313" key="3">
    <source>
        <dbReference type="Proteomes" id="UP000199550"/>
    </source>
</evidence>
<sequence length="151" mass="16908">MLRWILRVLLIGVIGIAGYTAFETYKKGYFSIPDMPDGSYVFSFKSGMRGIVLDADVSDPSVADMPMFLRRINFANPDRIYFEVPADLAPWIAGAWSICTSPSEEERISFAASFSENLEQKLAHARFDAVCRIDVDGEEVVRGLLYSVPKL</sequence>
<dbReference type="STRING" id="195913.SAMN04488004_1037"/>
<keyword evidence="1" id="KW-0812">Transmembrane</keyword>
<proteinExistence type="predicted"/>
<protein>
    <submittedName>
        <fullName evidence="2">Uncharacterized protein</fullName>
    </submittedName>
</protein>
<gene>
    <name evidence="2" type="ORF">SAMN04488004_1037</name>
</gene>
<feature type="transmembrane region" description="Helical" evidence="1">
    <location>
        <begin position="6"/>
        <end position="25"/>
    </location>
</feature>